<evidence type="ECO:0000313" key="4">
    <source>
        <dbReference type="Proteomes" id="UP000199258"/>
    </source>
</evidence>
<dbReference type="EMBL" id="FNDT01000004">
    <property type="protein sequence ID" value="SDH92358.1"/>
    <property type="molecule type" value="Genomic_DNA"/>
</dbReference>
<feature type="transmembrane region" description="Helical" evidence="2">
    <location>
        <begin position="84"/>
        <end position="105"/>
    </location>
</feature>
<reference evidence="3 4" key="1">
    <citation type="submission" date="2016-10" db="EMBL/GenBank/DDBJ databases">
        <authorList>
            <person name="de Groot N.N."/>
        </authorList>
    </citation>
    <scope>NUCLEOTIDE SEQUENCE [LARGE SCALE GENOMIC DNA]</scope>
    <source>
        <strain evidence="3 4">NP_1H</strain>
    </source>
</reference>
<evidence type="ECO:0000256" key="2">
    <source>
        <dbReference type="SAM" id="Phobius"/>
    </source>
</evidence>
<dbReference type="SUPFAM" id="SSF103473">
    <property type="entry name" value="MFS general substrate transporter"/>
    <property type="match status" value="1"/>
</dbReference>
<keyword evidence="4" id="KW-1185">Reference proteome</keyword>
<name>A0A1G8GD67_9MICC</name>
<proteinExistence type="predicted"/>
<evidence type="ECO:0008006" key="5">
    <source>
        <dbReference type="Google" id="ProtNLM"/>
    </source>
</evidence>
<dbReference type="InterPro" id="IPR025597">
    <property type="entry name" value="DUF4345"/>
</dbReference>
<keyword evidence="2" id="KW-1133">Transmembrane helix</keyword>
<evidence type="ECO:0000313" key="3">
    <source>
        <dbReference type="EMBL" id="SDH92358.1"/>
    </source>
</evidence>
<protein>
    <recommendedName>
        <fullName evidence="5">DUF4345 domain-containing protein</fullName>
    </recommendedName>
</protein>
<organism evidence="3 4">
    <name type="scientific">Arthrobacter subterraneus</name>
    <dbReference type="NCBI Taxonomy" id="335973"/>
    <lineage>
        <taxon>Bacteria</taxon>
        <taxon>Bacillati</taxon>
        <taxon>Actinomycetota</taxon>
        <taxon>Actinomycetes</taxon>
        <taxon>Micrococcales</taxon>
        <taxon>Micrococcaceae</taxon>
        <taxon>Arthrobacter</taxon>
    </lineage>
</organism>
<gene>
    <name evidence="3" type="ORF">SAMN04488693_10471</name>
</gene>
<keyword evidence="2" id="KW-0472">Membrane</keyword>
<dbReference type="AlphaFoldDB" id="A0A1G8GD67"/>
<feature type="transmembrane region" description="Helical" evidence="2">
    <location>
        <begin position="153"/>
        <end position="174"/>
    </location>
</feature>
<sequence>MNLQGPGPWRIIDHRGNTMSSNTPDNTQPDRRSSSPTPGPGTPGTSGPAGASGRSPSTQPAGKTTKKDSTKPAKAKKSGSDWSVFRTVVVLVGLVIAGFGGYYLITGTAGLPETGDGPVNPTLENQFRFFAAMMIGVGAAFVTIAVKFQWANMLWLVCLMVFIGGIGRVLSWAFSGTPHYLLIILMVVELAFPAALLVWHGYIAKTTALRREYDARS</sequence>
<accession>A0A1G8GD67</accession>
<dbReference type="Pfam" id="PF14248">
    <property type="entry name" value="DUF4345"/>
    <property type="match status" value="1"/>
</dbReference>
<dbReference type="STRING" id="335973.SAMN04488693_10471"/>
<feature type="transmembrane region" description="Helical" evidence="2">
    <location>
        <begin position="180"/>
        <end position="202"/>
    </location>
</feature>
<feature type="region of interest" description="Disordered" evidence="1">
    <location>
        <begin position="1"/>
        <end position="77"/>
    </location>
</feature>
<dbReference type="Proteomes" id="UP000199258">
    <property type="component" value="Unassembled WGS sequence"/>
</dbReference>
<feature type="transmembrane region" description="Helical" evidence="2">
    <location>
        <begin position="125"/>
        <end position="146"/>
    </location>
</feature>
<dbReference type="InterPro" id="IPR036259">
    <property type="entry name" value="MFS_trans_sf"/>
</dbReference>
<evidence type="ECO:0000256" key="1">
    <source>
        <dbReference type="SAM" id="MobiDB-lite"/>
    </source>
</evidence>
<feature type="compositionally biased region" description="Polar residues" evidence="1">
    <location>
        <begin position="17"/>
        <end position="27"/>
    </location>
</feature>
<keyword evidence="2" id="KW-0812">Transmembrane</keyword>
<feature type="compositionally biased region" description="Low complexity" evidence="1">
    <location>
        <begin position="43"/>
        <end position="58"/>
    </location>
</feature>